<keyword evidence="2" id="KW-1185">Reference proteome</keyword>
<protein>
    <submittedName>
        <fullName evidence="1">Uncharacterized protein</fullName>
    </submittedName>
</protein>
<accession>A0A5B7HS28</accession>
<comment type="caution">
    <text evidence="1">The sequence shown here is derived from an EMBL/GenBank/DDBJ whole genome shotgun (WGS) entry which is preliminary data.</text>
</comment>
<reference evidence="1 2" key="1">
    <citation type="submission" date="2019-05" db="EMBL/GenBank/DDBJ databases">
        <title>Another draft genome of Portunus trituberculatus and its Hox gene families provides insights of decapod evolution.</title>
        <authorList>
            <person name="Jeong J.-H."/>
            <person name="Song I."/>
            <person name="Kim S."/>
            <person name="Choi T."/>
            <person name="Kim D."/>
            <person name="Ryu S."/>
            <person name="Kim W."/>
        </authorList>
    </citation>
    <scope>NUCLEOTIDE SEQUENCE [LARGE SCALE GENOMIC DNA]</scope>
    <source>
        <tissue evidence="1">Muscle</tissue>
    </source>
</reference>
<proteinExistence type="predicted"/>
<dbReference type="Proteomes" id="UP000324222">
    <property type="component" value="Unassembled WGS sequence"/>
</dbReference>
<gene>
    <name evidence="1" type="ORF">E2C01_065556</name>
</gene>
<evidence type="ECO:0000313" key="2">
    <source>
        <dbReference type="Proteomes" id="UP000324222"/>
    </source>
</evidence>
<evidence type="ECO:0000313" key="1">
    <source>
        <dbReference type="EMBL" id="MPC71284.1"/>
    </source>
</evidence>
<dbReference type="AlphaFoldDB" id="A0A5B7HS28"/>
<name>A0A5B7HS28_PORTR</name>
<dbReference type="EMBL" id="VSRR010032624">
    <property type="protein sequence ID" value="MPC71284.1"/>
    <property type="molecule type" value="Genomic_DNA"/>
</dbReference>
<sequence length="70" mass="8159">MDILKTLRIKISTHEHMATPNRGCDRPSKVLYLADNIDIPPNCWRQILLLHDDTHTISVFSPTWKLPPWP</sequence>
<organism evidence="1 2">
    <name type="scientific">Portunus trituberculatus</name>
    <name type="common">Swimming crab</name>
    <name type="synonym">Neptunus trituberculatus</name>
    <dbReference type="NCBI Taxonomy" id="210409"/>
    <lineage>
        <taxon>Eukaryota</taxon>
        <taxon>Metazoa</taxon>
        <taxon>Ecdysozoa</taxon>
        <taxon>Arthropoda</taxon>
        <taxon>Crustacea</taxon>
        <taxon>Multicrustacea</taxon>
        <taxon>Malacostraca</taxon>
        <taxon>Eumalacostraca</taxon>
        <taxon>Eucarida</taxon>
        <taxon>Decapoda</taxon>
        <taxon>Pleocyemata</taxon>
        <taxon>Brachyura</taxon>
        <taxon>Eubrachyura</taxon>
        <taxon>Portunoidea</taxon>
        <taxon>Portunidae</taxon>
        <taxon>Portuninae</taxon>
        <taxon>Portunus</taxon>
    </lineage>
</organism>